<keyword evidence="1" id="KW-0812">Transmembrane</keyword>
<dbReference type="PANTHER" id="PTHR35519">
    <property type="entry name" value="MEMBRANE PROTEINS"/>
    <property type="match status" value="1"/>
</dbReference>
<evidence type="ECO:0000313" key="3">
    <source>
        <dbReference type="Proteomes" id="UP000305451"/>
    </source>
</evidence>
<keyword evidence="1" id="KW-0472">Membrane</keyword>
<keyword evidence="1" id="KW-1133">Transmembrane helix</keyword>
<organism evidence="2 3">
    <name type="scientific">Marinicauda pacifica</name>
    <dbReference type="NCBI Taxonomy" id="1133559"/>
    <lineage>
        <taxon>Bacteria</taxon>
        <taxon>Pseudomonadati</taxon>
        <taxon>Pseudomonadota</taxon>
        <taxon>Alphaproteobacteria</taxon>
        <taxon>Maricaulales</taxon>
        <taxon>Maricaulaceae</taxon>
        <taxon>Marinicauda</taxon>
    </lineage>
</organism>
<dbReference type="EMBL" id="SRXV01000002">
    <property type="protein sequence ID" value="TGY92915.1"/>
    <property type="molecule type" value="Genomic_DNA"/>
</dbReference>
<evidence type="ECO:0000256" key="1">
    <source>
        <dbReference type="SAM" id="Phobius"/>
    </source>
</evidence>
<reference evidence="2 3" key="1">
    <citation type="journal article" date="2013" name="Int. J. Syst. Evol. Microbiol.">
        <title>Marinicauda pacifica gen. nov., sp. nov., a prosthecate alphaproteobacterium of the family Hyphomonadaceae isolated from deep seawater.</title>
        <authorList>
            <person name="Zhang X.Y."/>
            <person name="Li G.W."/>
            <person name="Wang C.S."/>
            <person name="Zhang Y.J."/>
            <person name="Xu X.W."/>
            <person name="Li H."/>
            <person name="Liu A."/>
            <person name="Liu C."/>
            <person name="Xie B.B."/>
            <person name="Qin Q.L."/>
            <person name="Xu Z."/>
            <person name="Chen X.L."/>
            <person name="Zhou B.C."/>
            <person name="Zhang Y.Z."/>
        </authorList>
    </citation>
    <scope>NUCLEOTIDE SEQUENCE [LARGE SCALE GENOMIC DNA]</scope>
    <source>
        <strain evidence="2 3">P-1 km-3</strain>
    </source>
</reference>
<dbReference type="InterPro" id="IPR025187">
    <property type="entry name" value="DUF4112"/>
</dbReference>
<dbReference type="OrthoDB" id="513552at2"/>
<dbReference type="Pfam" id="PF13430">
    <property type="entry name" value="DUF4112"/>
    <property type="match status" value="1"/>
</dbReference>
<proteinExistence type="predicted"/>
<accession>A0A4S2HAG8</accession>
<gene>
    <name evidence="2" type="ORF">E5162_07550</name>
</gene>
<evidence type="ECO:0000313" key="2">
    <source>
        <dbReference type="EMBL" id="TGY92915.1"/>
    </source>
</evidence>
<dbReference type="Proteomes" id="UP000305451">
    <property type="component" value="Unassembled WGS sequence"/>
</dbReference>
<comment type="caution">
    <text evidence="2">The sequence shown here is derived from an EMBL/GenBank/DDBJ whole genome shotgun (WGS) entry which is preliminary data.</text>
</comment>
<keyword evidence="3" id="KW-1185">Reference proteome</keyword>
<dbReference type="AlphaFoldDB" id="A0A4S2HAG8"/>
<name>A0A4S2HAG8_9PROT</name>
<dbReference type="PANTHER" id="PTHR35519:SF2">
    <property type="entry name" value="PH DOMAIN PROTEIN"/>
    <property type="match status" value="1"/>
</dbReference>
<dbReference type="RefSeq" id="WP_135944514.1">
    <property type="nucleotide sequence ID" value="NZ_BMEI01000002.1"/>
</dbReference>
<protein>
    <submittedName>
        <fullName evidence="2">DUF4112 domain-containing protein</fullName>
    </submittedName>
</protein>
<feature type="transmembrane region" description="Helical" evidence="1">
    <location>
        <begin position="45"/>
        <end position="68"/>
    </location>
</feature>
<sequence length="124" mass="13721">MARHDPGPPTRQGDIPAELHRARQWAYLLDSRFKIANFRFGLDGVLGLVPVAGDAVTLIGGAIMLFTAHRLGLSTWTKLKIAFYTGVDTVFGSIPLLGDLFDFAFKAHKNSLNAIEKELERRGR</sequence>